<reference evidence="2" key="3">
    <citation type="submission" date="2025-09" db="UniProtKB">
        <authorList>
            <consortium name="Ensembl"/>
        </authorList>
    </citation>
    <scope>IDENTIFICATION</scope>
</reference>
<keyword evidence="1" id="KW-0472">Membrane</keyword>
<feature type="transmembrane region" description="Helical" evidence="1">
    <location>
        <begin position="6"/>
        <end position="22"/>
    </location>
</feature>
<sequence length="42" mass="4863">MEKTLLVLLITAIGLCCIYDVIEAKRKRSHSKFDLMSDESKY</sequence>
<protein>
    <submittedName>
        <fullName evidence="2">Uncharacterized protein</fullName>
    </submittedName>
</protein>
<dbReference type="Ensembl" id="ENSCSAVT00000008345.1">
    <property type="protein sequence ID" value="ENSCSAVP00000008237.1"/>
    <property type="gene ID" value="ENSCSAVG00000004906.1"/>
</dbReference>
<reference evidence="3" key="1">
    <citation type="submission" date="2003-08" db="EMBL/GenBank/DDBJ databases">
        <authorList>
            <person name="Birren B."/>
            <person name="Nusbaum C."/>
            <person name="Abebe A."/>
            <person name="Abouelleil A."/>
            <person name="Adekoya E."/>
            <person name="Ait-zahra M."/>
            <person name="Allen N."/>
            <person name="Allen T."/>
            <person name="An P."/>
            <person name="Anderson M."/>
            <person name="Anderson S."/>
            <person name="Arachchi H."/>
            <person name="Armbruster J."/>
            <person name="Bachantsang P."/>
            <person name="Baldwin J."/>
            <person name="Barry A."/>
            <person name="Bayul T."/>
            <person name="Blitshsteyn B."/>
            <person name="Bloom T."/>
            <person name="Blye J."/>
            <person name="Boguslavskiy L."/>
            <person name="Borowsky M."/>
            <person name="Boukhgalter B."/>
            <person name="Brunache A."/>
            <person name="Butler J."/>
            <person name="Calixte N."/>
            <person name="Calvo S."/>
            <person name="Camarata J."/>
            <person name="Campo K."/>
            <person name="Chang J."/>
            <person name="Cheshatsang Y."/>
            <person name="Citroen M."/>
            <person name="Collymore A."/>
            <person name="Considine T."/>
            <person name="Cook A."/>
            <person name="Cooke P."/>
            <person name="Corum B."/>
            <person name="Cuomo C."/>
            <person name="David R."/>
            <person name="Dawoe T."/>
            <person name="Degray S."/>
            <person name="Dodge S."/>
            <person name="Dooley K."/>
            <person name="Dorje P."/>
            <person name="Dorjee K."/>
            <person name="Dorris L."/>
            <person name="Duffey N."/>
            <person name="Dupes A."/>
            <person name="Elkins T."/>
            <person name="Engels R."/>
            <person name="Erickson J."/>
            <person name="Farina A."/>
            <person name="Faro S."/>
            <person name="Ferreira P."/>
            <person name="Fischer H."/>
            <person name="Fitzgerald M."/>
            <person name="Foley K."/>
            <person name="Gage D."/>
            <person name="Galagan J."/>
            <person name="Gearin G."/>
            <person name="Gnerre S."/>
            <person name="Gnirke A."/>
            <person name="Goyette A."/>
            <person name="Graham J."/>
            <person name="Grandbois E."/>
            <person name="Gyaltsen K."/>
            <person name="Hafez N."/>
            <person name="Hagopian D."/>
            <person name="Hagos B."/>
            <person name="Hall J."/>
            <person name="Hatcher B."/>
            <person name="Heller A."/>
            <person name="Higgins H."/>
            <person name="Honan T."/>
            <person name="Horn A."/>
            <person name="Houde N."/>
            <person name="Hughes L."/>
            <person name="Hulme W."/>
            <person name="Husby E."/>
            <person name="Iliev I."/>
            <person name="Jaffe D."/>
            <person name="Jones C."/>
            <person name="Kamal M."/>
            <person name="Kamat A."/>
            <person name="Kamvysselis M."/>
            <person name="Karlsson E."/>
            <person name="Kells C."/>
            <person name="Kieu A."/>
            <person name="Kisner P."/>
            <person name="Kodira C."/>
            <person name="Kulbokas E."/>
            <person name="Labutti K."/>
            <person name="Lama D."/>
            <person name="Landers T."/>
            <person name="Leger J."/>
            <person name="Levine S."/>
            <person name="Lewis D."/>
            <person name="Lewis T."/>
            <person name="Lindblad-toh K."/>
            <person name="Liu X."/>
            <person name="Lokyitsang T."/>
            <person name="Lokyitsang Y."/>
            <person name="Lucien O."/>
            <person name="Lui A."/>
            <person name="Ma L.J."/>
            <person name="Mabbitt R."/>
            <person name="Macdonald J."/>
            <person name="Maclean C."/>
            <person name="Major J."/>
            <person name="Manning J."/>
            <person name="Marabella R."/>
            <person name="Maru K."/>
            <person name="Matthews C."/>
            <person name="Mauceli E."/>
            <person name="Mccarthy M."/>
            <person name="Mcdonough S."/>
            <person name="Mcghee T."/>
            <person name="Meldrim J."/>
            <person name="Meneus L."/>
            <person name="Mesirov J."/>
            <person name="Mihalev A."/>
            <person name="Mihova T."/>
            <person name="Mikkelsen T."/>
            <person name="Mlenga V."/>
            <person name="Moru K."/>
            <person name="Mozes J."/>
            <person name="Mulrain L."/>
            <person name="Munson G."/>
            <person name="Naylor J."/>
            <person name="Newes C."/>
            <person name="Nguyen C."/>
            <person name="Nguyen N."/>
            <person name="Nguyen T."/>
            <person name="Nicol R."/>
            <person name="Nielsen C."/>
            <person name="Nizzari M."/>
            <person name="Norbu C."/>
            <person name="Norbu N."/>
            <person name="O'donnell P."/>
            <person name="Okoawo O."/>
            <person name="O'leary S."/>
            <person name="Omotosho B."/>
            <person name="O'neill K."/>
            <person name="Osman S."/>
            <person name="Parker S."/>
            <person name="Perrin D."/>
            <person name="Phunkhang P."/>
            <person name="Piqani B."/>
            <person name="Purcell S."/>
            <person name="Rachupka T."/>
            <person name="Ramasamy U."/>
            <person name="Rameau R."/>
            <person name="Ray V."/>
            <person name="Raymond C."/>
            <person name="Retta R."/>
            <person name="Richardson S."/>
            <person name="Rise C."/>
            <person name="Rodriguez J."/>
            <person name="Rogers J."/>
            <person name="Rogov P."/>
            <person name="Rutman M."/>
            <person name="Schupbach R."/>
            <person name="Seaman C."/>
            <person name="Settipalli S."/>
            <person name="Sharpe T."/>
            <person name="Sheridan J."/>
            <person name="Sherpa N."/>
            <person name="Shi J."/>
            <person name="Smirnov S."/>
            <person name="Smith C."/>
            <person name="Sougnez C."/>
            <person name="Spencer B."/>
            <person name="Stalker J."/>
            <person name="Stange-thomann N."/>
            <person name="Stavropoulos S."/>
            <person name="Stetson K."/>
            <person name="Stone C."/>
            <person name="Stone S."/>
            <person name="Stubbs M."/>
            <person name="Talamas J."/>
            <person name="Tchuinga P."/>
            <person name="Tenzing P."/>
            <person name="Tesfaye S."/>
            <person name="Theodore J."/>
            <person name="Thoulutsang Y."/>
            <person name="Topham K."/>
            <person name="Towey S."/>
            <person name="Tsamla T."/>
            <person name="Tsomo N."/>
            <person name="Vallee D."/>
            <person name="Vassiliev H."/>
            <person name="Venkataraman V."/>
            <person name="Vinson J."/>
            <person name="Vo A."/>
            <person name="Wade C."/>
            <person name="Wang S."/>
            <person name="Wangchuk T."/>
            <person name="Wangdi T."/>
            <person name="Whittaker C."/>
            <person name="Wilkinson J."/>
            <person name="Wu Y."/>
            <person name="Wyman D."/>
            <person name="Yadav S."/>
            <person name="Yang S."/>
            <person name="Yang X."/>
            <person name="Yeager S."/>
            <person name="Yee E."/>
            <person name="Young G."/>
            <person name="Zainoun J."/>
            <person name="Zembeck L."/>
            <person name="Zimmer A."/>
            <person name="Zody M."/>
            <person name="Lander E."/>
        </authorList>
    </citation>
    <scope>NUCLEOTIDE SEQUENCE [LARGE SCALE GENOMIC DNA]</scope>
</reference>
<proteinExistence type="predicted"/>
<accession>H2YSC7</accession>
<evidence type="ECO:0000313" key="3">
    <source>
        <dbReference type="Proteomes" id="UP000007875"/>
    </source>
</evidence>
<reference evidence="2" key="2">
    <citation type="submission" date="2025-08" db="UniProtKB">
        <authorList>
            <consortium name="Ensembl"/>
        </authorList>
    </citation>
    <scope>IDENTIFICATION</scope>
</reference>
<dbReference type="AlphaFoldDB" id="H2YSC7"/>
<keyword evidence="1" id="KW-1133">Transmembrane helix</keyword>
<evidence type="ECO:0000256" key="1">
    <source>
        <dbReference type="SAM" id="Phobius"/>
    </source>
</evidence>
<dbReference type="Proteomes" id="UP000007875">
    <property type="component" value="Unassembled WGS sequence"/>
</dbReference>
<keyword evidence="1" id="KW-0812">Transmembrane</keyword>
<dbReference type="InParanoid" id="H2YSC7"/>
<evidence type="ECO:0000313" key="2">
    <source>
        <dbReference type="Ensembl" id="ENSCSAVP00000008237.1"/>
    </source>
</evidence>
<organism evidence="2 3">
    <name type="scientific">Ciona savignyi</name>
    <name type="common">Pacific transparent sea squirt</name>
    <dbReference type="NCBI Taxonomy" id="51511"/>
    <lineage>
        <taxon>Eukaryota</taxon>
        <taxon>Metazoa</taxon>
        <taxon>Chordata</taxon>
        <taxon>Tunicata</taxon>
        <taxon>Ascidiacea</taxon>
        <taxon>Phlebobranchia</taxon>
        <taxon>Cionidae</taxon>
        <taxon>Ciona</taxon>
    </lineage>
</organism>
<dbReference type="HOGENOM" id="CLU_3263016_0_0_1"/>
<name>H2YSC7_CIOSA</name>
<keyword evidence="3" id="KW-1185">Reference proteome</keyword>